<evidence type="ECO:0000313" key="5">
    <source>
        <dbReference type="Proteomes" id="UP000321612"/>
    </source>
</evidence>
<dbReference type="NCBIfam" id="TIGR00666">
    <property type="entry name" value="PBP4"/>
    <property type="match status" value="1"/>
</dbReference>
<dbReference type="Gene3D" id="3.40.710.10">
    <property type="entry name" value="DD-peptidase/beta-lactamase superfamily"/>
    <property type="match status" value="1"/>
</dbReference>
<feature type="chain" id="PRO_5023143784" evidence="3">
    <location>
        <begin position="22"/>
        <end position="438"/>
    </location>
</feature>
<keyword evidence="4" id="KW-0121">Carboxypeptidase</keyword>
<dbReference type="EC" id="3.4.16.4" evidence="4"/>
<dbReference type="Gene3D" id="3.50.80.20">
    <property type="entry name" value="D-Ala-D-Ala carboxypeptidase C, peptidase S13"/>
    <property type="match status" value="1"/>
</dbReference>
<dbReference type="GO" id="GO:0009002">
    <property type="term" value="F:serine-type D-Ala-D-Ala carboxypeptidase activity"/>
    <property type="evidence" value="ECO:0007669"/>
    <property type="project" value="UniProtKB-EC"/>
</dbReference>
<dbReference type="GO" id="GO:0000270">
    <property type="term" value="P:peptidoglycan metabolic process"/>
    <property type="evidence" value="ECO:0007669"/>
    <property type="project" value="TreeGrafter"/>
</dbReference>
<proteinExistence type="inferred from homology"/>
<dbReference type="PANTHER" id="PTHR30023:SF0">
    <property type="entry name" value="PENICILLIN-SENSITIVE CARBOXYPEPTIDASE A"/>
    <property type="match status" value="1"/>
</dbReference>
<dbReference type="InterPro" id="IPR012338">
    <property type="entry name" value="Beta-lactam/transpept-like"/>
</dbReference>
<name>A0A5C8GM82_9BACT</name>
<evidence type="ECO:0000256" key="3">
    <source>
        <dbReference type="SAM" id="SignalP"/>
    </source>
</evidence>
<comment type="similarity">
    <text evidence="1">Belongs to the peptidase S13 family.</text>
</comment>
<dbReference type="InterPro" id="IPR000667">
    <property type="entry name" value="Peptidase_S13"/>
</dbReference>
<dbReference type="OrthoDB" id="9802627at2"/>
<keyword evidence="5" id="KW-1185">Reference proteome</keyword>
<dbReference type="PRINTS" id="PR00922">
    <property type="entry name" value="DADACBPTASE3"/>
</dbReference>
<keyword evidence="3" id="KW-0732">Signal</keyword>
<dbReference type="GO" id="GO:0006508">
    <property type="term" value="P:proteolysis"/>
    <property type="evidence" value="ECO:0007669"/>
    <property type="project" value="InterPro"/>
</dbReference>
<gene>
    <name evidence="4" type="primary">dacB</name>
    <name evidence="4" type="ORF">ETF27_00625</name>
</gene>
<organism evidence="4 5">
    <name type="scientific">Prevotella brunnea</name>
    <dbReference type="NCBI Taxonomy" id="2508867"/>
    <lineage>
        <taxon>Bacteria</taxon>
        <taxon>Pseudomonadati</taxon>
        <taxon>Bacteroidota</taxon>
        <taxon>Bacteroidia</taxon>
        <taxon>Bacteroidales</taxon>
        <taxon>Prevotellaceae</taxon>
        <taxon>Prevotella</taxon>
    </lineage>
</organism>
<feature type="signal peptide" evidence="3">
    <location>
        <begin position="1"/>
        <end position="21"/>
    </location>
</feature>
<dbReference type="AlphaFoldDB" id="A0A5C8GM82"/>
<sequence>MKLRYIYLFLMSMPAVLPVTAQVRLDSAEVARSMKGEEPKALIVATNEAEDEAEEDDDSIASFQNDSALSWQEKIKVRLDGILQGDLMETTQVGVQVWDLTADSCLYAYRQRAQLRPGSTMKLITAITALCRLGADYSFSTRIYYTGTIDDSLHVLNGDIYCVGGMDPKINSRDITAIAESVRDLGITTIKGNFYADLSFKDKKDYGSGWCWDDKNPLLTPLLAGRHDNFITQLRHRLRAMGIGHEGSVNERTLPKDAQLITTRFHSIEEVMHRMMKESDNLYAEAIFYQIAAAGGGAWSSARQAREETNKLIRKLGLNPYHYHVADGSGLSLYNYVSPELVVRMLRHAYKNSDIYNTLIGTLPVAGVDGTLRKRMRHTSATGNVRAKTGTLKGVSSLAGYLTASNGHSLCFAIILNGGMYSGPARRLQNKICIALTQ</sequence>
<keyword evidence="4" id="KW-0645">Protease</keyword>
<dbReference type="Pfam" id="PF02113">
    <property type="entry name" value="Peptidase_S13"/>
    <property type="match status" value="2"/>
</dbReference>
<evidence type="ECO:0000256" key="2">
    <source>
        <dbReference type="ARBA" id="ARBA00022801"/>
    </source>
</evidence>
<dbReference type="Proteomes" id="UP000321612">
    <property type="component" value="Unassembled WGS sequence"/>
</dbReference>
<evidence type="ECO:0000256" key="1">
    <source>
        <dbReference type="ARBA" id="ARBA00006096"/>
    </source>
</evidence>
<protein>
    <submittedName>
        <fullName evidence="4">D-alanyl-D-alanine carboxypeptidase/D-alanyl-D-alanine-endopeptidase</fullName>
        <ecNumber evidence="4">3.4.16.4</ecNumber>
    </submittedName>
</protein>
<keyword evidence="2 4" id="KW-0378">Hydrolase</keyword>
<dbReference type="SUPFAM" id="SSF56601">
    <property type="entry name" value="beta-lactamase/transpeptidase-like"/>
    <property type="match status" value="1"/>
</dbReference>
<dbReference type="RefSeq" id="WP_130830392.1">
    <property type="nucleotide sequence ID" value="NZ_SDIK01000006.1"/>
</dbReference>
<dbReference type="PANTHER" id="PTHR30023">
    <property type="entry name" value="D-ALANYL-D-ALANINE CARBOXYPEPTIDASE"/>
    <property type="match status" value="1"/>
</dbReference>
<comment type="caution">
    <text evidence="4">The sequence shown here is derived from an EMBL/GenBank/DDBJ whole genome shotgun (WGS) entry which is preliminary data.</text>
</comment>
<evidence type="ECO:0000313" key="4">
    <source>
        <dbReference type="EMBL" id="TXJ63325.1"/>
    </source>
</evidence>
<dbReference type="EMBL" id="SDIK01000006">
    <property type="protein sequence ID" value="TXJ63325.1"/>
    <property type="molecule type" value="Genomic_DNA"/>
</dbReference>
<reference evidence="5" key="1">
    <citation type="submission" date="2019-05" db="EMBL/GenBank/DDBJ databases">
        <title>Prevotella brunnea sp. nov., isolated from a wound of a patient.</title>
        <authorList>
            <person name="Buhl M."/>
        </authorList>
    </citation>
    <scope>NUCLEOTIDE SEQUENCE [LARGE SCALE GENOMIC DNA]</scope>
    <source>
        <strain evidence="5">A2672</strain>
    </source>
</reference>
<accession>A0A5C8GM82</accession>